<comment type="caution">
    <text evidence="2">The sequence shown here is derived from an EMBL/GenBank/DDBJ whole genome shotgun (WGS) entry which is preliminary data.</text>
</comment>
<proteinExistence type="predicted"/>
<dbReference type="EMBL" id="MTSL01000008">
    <property type="protein sequence ID" value="PJF20091.1"/>
    <property type="molecule type" value="Genomic_DNA"/>
</dbReference>
<name>A0A2H9TQR2_9FUNG</name>
<evidence type="ECO:0000256" key="1">
    <source>
        <dbReference type="SAM" id="Phobius"/>
    </source>
</evidence>
<evidence type="ECO:0000313" key="2">
    <source>
        <dbReference type="EMBL" id="PJF20091.1"/>
    </source>
</evidence>
<dbReference type="AlphaFoldDB" id="A0A2H9TQR2"/>
<accession>A0A2H9TQR2</accession>
<keyword evidence="3" id="KW-1185">Reference proteome</keyword>
<organism evidence="2 3">
    <name type="scientific">Paramicrosporidium saccamoebae</name>
    <dbReference type="NCBI Taxonomy" id="1246581"/>
    <lineage>
        <taxon>Eukaryota</taxon>
        <taxon>Fungi</taxon>
        <taxon>Fungi incertae sedis</taxon>
        <taxon>Cryptomycota</taxon>
        <taxon>Cryptomycota incertae sedis</taxon>
        <taxon>Paramicrosporidium</taxon>
    </lineage>
</organism>
<reference evidence="2 3" key="1">
    <citation type="submission" date="2016-10" db="EMBL/GenBank/DDBJ databases">
        <title>The genome of Paramicrosporidium saccamoebae is the missing link in understanding Cryptomycota and Microsporidia evolution.</title>
        <authorList>
            <person name="Quandt C.A."/>
            <person name="Beaudet D."/>
            <person name="Corsaro D."/>
            <person name="Michel R."/>
            <person name="Corradi N."/>
            <person name="James T."/>
        </authorList>
    </citation>
    <scope>NUCLEOTIDE SEQUENCE [LARGE SCALE GENOMIC DNA]</scope>
    <source>
        <strain evidence="2 3">KSL3</strain>
    </source>
</reference>
<gene>
    <name evidence="2" type="ORF">PSACC_00098</name>
</gene>
<feature type="transmembrane region" description="Helical" evidence="1">
    <location>
        <begin position="172"/>
        <end position="190"/>
    </location>
</feature>
<sequence length="278" mass="30287">MLRIGTAFIFAHLANIADTCHSLTDMLCSHWRNPTLAPIRKRHHTSKRLHSGVPEHCPTNGQVGSQCSRAVGMAAACGKRTLHEGQHEGLGCCRRNCSLAPDRAVDILRGAPARTGFCQEAFGGELGLRCLLNVLASAMSALRGMQRVSNKSCYVLTQPVFAELTRMGSECGYILTMLGVCTMACLSTVIQMANRDPHVHVLRVWLLLAASAPFMKGTLKAWTAISTIVVLALAIFSTHFAERLDQKADLVREESQSWVRSGRLPIELLEGAVAEALR</sequence>
<evidence type="ECO:0000313" key="3">
    <source>
        <dbReference type="Proteomes" id="UP000240830"/>
    </source>
</evidence>
<keyword evidence="1" id="KW-1133">Transmembrane helix</keyword>
<dbReference type="Proteomes" id="UP000240830">
    <property type="component" value="Unassembled WGS sequence"/>
</dbReference>
<feature type="transmembrane region" description="Helical" evidence="1">
    <location>
        <begin position="221"/>
        <end position="241"/>
    </location>
</feature>
<protein>
    <submittedName>
        <fullName evidence="2">Uncharacterized protein</fullName>
    </submittedName>
</protein>
<keyword evidence="1" id="KW-0472">Membrane</keyword>
<keyword evidence="1" id="KW-0812">Transmembrane</keyword>